<organism evidence="1">
    <name type="scientific">Rhizophora mucronata</name>
    <name type="common">Asiatic mangrove</name>
    <dbReference type="NCBI Taxonomy" id="61149"/>
    <lineage>
        <taxon>Eukaryota</taxon>
        <taxon>Viridiplantae</taxon>
        <taxon>Streptophyta</taxon>
        <taxon>Embryophyta</taxon>
        <taxon>Tracheophyta</taxon>
        <taxon>Spermatophyta</taxon>
        <taxon>Magnoliopsida</taxon>
        <taxon>eudicotyledons</taxon>
        <taxon>Gunneridae</taxon>
        <taxon>Pentapetalae</taxon>
        <taxon>rosids</taxon>
        <taxon>fabids</taxon>
        <taxon>Malpighiales</taxon>
        <taxon>Rhizophoraceae</taxon>
        <taxon>Rhizophora</taxon>
    </lineage>
</organism>
<dbReference type="AlphaFoldDB" id="A0A2P2JBF0"/>
<proteinExistence type="predicted"/>
<protein>
    <submittedName>
        <fullName evidence="1">Uncharacterized protein</fullName>
    </submittedName>
</protein>
<name>A0A2P2JBF0_RHIMU</name>
<dbReference type="EMBL" id="GGEC01010317">
    <property type="protein sequence ID" value="MBW90800.1"/>
    <property type="molecule type" value="Transcribed_RNA"/>
</dbReference>
<sequence length="78" mass="8826">MIGLVWVLQGPYSYPRSIPCLSCYFISLHPPQLKTVKFNLIGFQSFKNTSSSFQGVDILFTHSITLVRLRTSFAQPTT</sequence>
<evidence type="ECO:0000313" key="1">
    <source>
        <dbReference type="EMBL" id="MBW90800.1"/>
    </source>
</evidence>
<accession>A0A2P2JBF0</accession>
<reference evidence="1" key="1">
    <citation type="submission" date="2018-02" db="EMBL/GenBank/DDBJ databases">
        <title>Rhizophora mucronata_Transcriptome.</title>
        <authorList>
            <person name="Meera S.P."/>
            <person name="Sreeshan A."/>
            <person name="Augustine A."/>
        </authorList>
    </citation>
    <scope>NUCLEOTIDE SEQUENCE</scope>
    <source>
        <tissue evidence="1">Leaf</tissue>
    </source>
</reference>